<dbReference type="EMBL" id="JGCY01000226">
    <property type="protein sequence ID" value="EXY75739.1"/>
    <property type="molecule type" value="Genomic_DNA"/>
</dbReference>
<reference evidence="7 8" key="1">
    <citation type="submission" date="2014-02" db="EMBL/GenBank/DDBJ databases">
        <authorList>
            <person name="Sears C."/>
            <person name="Carroll K."/>
            <person name="Sack B.R."/>
            <person name="Qadri F."/>
            <person name="Myers L.L."/>
            <person name="Chung G.-T."/>
            <person name="Escheverria P."/>
            <person name="Fraser C.M."/>
            <person name="Sadzewicz L."/>
            <person name="Shefchek K.A."/>
            <person name="Tallon L."/>
            <person name="Das S.P."/>
            <person name="Daugherty S."/>
            <person name="Mongodin E.F."/>
        </authorList>
    </citation>
    <scope>NUCLEOTIDE SEQUENCE [LARGE SCALE GENOMIC DNA]</scope>
    <source>
        <strain evidence="8">3988T(B)14</strain>
    </source>
</reference>
<dbReference type="SMR" id="A0A015SUB0"/>
<dbReference type="PIRSF" id="PIRSF002191">
    <property type="entry name" value="Ribosomal_L19"/>
    <property type="match status" value="1"/>
</dbReference>
<dbReference type="InterPro" id="IPR001857">
    <property type="entry name" value="Ribosomal_bL19"/>
</dbReference>
<evidence type="ECO:0000256" key="4">
    <source>
        <dbReference type="ARBA" id="ARBA00035171"/>
    </source>
</evidence>
<dbReference type="PATRIC" id="fig|1339315.3.peg.1254"/>
<dbReference type="PRINTS" id="PR00061">
    <property type="entry name" value="RIBOSOMALL19"/>
</dbReference>
<evidence type="ECO:0000256" key="1">
    <source>
        <dbReference type="ARBA" id="ARBA00005781"/>
    </source>
</evidence>
<dbReference type="InterPro" id="IPR018257">
    <property type="entry name" value="Ribosomal_bL19_CS"/>
</dbReference>
<comment type="caution">
    <text evidence="7">The sequence shown here is derived from an EMBL/GenBank/DDBJ whole genome shotgun (WGS) entry which is preliminary data.</text>
</comment>
<dbReference type="GO" id="GO:0022625">
    <property type="term" value="C:cytosolic large ribosomal subunit"/>
    <property type="evidence" value="ECO:0007669"/>
    <property type="project" value="TreeGrafter"/>
</dbReference>
<protein>
    <recommendedName>
        <fullName evidence="4 5">Large ribosomal subunit protein bL19</fullName>
    </recommendedName>
</protein>
<dbReference type="PANTHER" id="PTHR15680">
    <property type="entry name" value="RIBOSOMAL PROTEIN L19"/>
    <property type="match status" value="1"/>
</dbReference>
<organism evidence="7 8">
    <name type="scientific">Bacteroides fragilis str. 3988T(B)14</name>
    <dbReference type="NCBI Taxonomy" id="1339315"/>
    <lineage>
        <taxon>Bacteria</taxon>
        <taxon>Pseudomonadati</taxon>
        <taxon>Bacteroidota</taxon>
        <taxon>Bacteroidia</taxon>
        <taxon>Bacteroidales</taxon>
        <taxon>Bacteroidaceae</taxon>
        <taxon>Bacteroides</taxon>
    </lineage>
</organism>
<dbReference type="GO" id="GO:0006412">
    <property type="term" value="P:translation"/>
    <property type="evidence" value="ECO:0007669"/>
    <property type="project" value="UniProtKB-UniRule"/>
</dbReference>
<dbReference type="GeneID" id="99670052"/>
<keyword evidence="3 5" id="KW-0687">Ribonucleoprotein</keyword>
<dbReference type="Proteomes" id="UP000020529">
    <property type="component" value="Unassembled WGS sequence"/>
</dbReference>
<gene>
    <name evidence="5 7" type="primary">rplS</name>
    <name evidence="7" type="ORF">M124_0443</name>
</gene>
<comment type="similarity">
    <text evidence="1 5 6">Belongs to the bacterial ribosomal protein bL19 family.</text>
</comment>
<dbReference type="RefSeq" id="WP_005778830.1">
    <property type="nucleotide sequence ID" value="NZ_JGCY01000226.1"/>
</dbReference>
<evidence type="ECO:0000256" key="5">
    <source>
        <dbReference type="HAMAP-Rule" id="MF_00402"/>
    </source>
</evidence>
<comment type="function">
    <text evidence="5 6">This protein is located at the 30S-50S ribosomal subunit interface and may play a role in the structure and function of the aminoacyl-tRNA binding site.</text>
</comment>
<evidence type="ECO:0000256" key="3">
    <source>
        <dbReference type="ARBA" id="ARBA00023274"/>
    </source>
</evidence>
<dbReference type="SUPFAM" id="SSF50104">
    <property type="entry name" value="Translation proteins SH3-like domain"/>
    <property type="match status" value="1"/>
</dbReference>
<dbReference type="NCBIfam" id="TIGR01024">
    <property type="entry name" value="rplS_bact"/>
    <property type="match status" value="1"/>
</dbReference>
<dbReference type="InterPro" id="IPR008991">
    <property type="entry name" value="Translation_prot_SH3-like_sf"/>
</dbReference>
<evidence type="ECO:0000256" key="6">
    <source>
        <dbReference type="RuleBase" id="RU000559"/>
    </source>
</evidence>
<dbReference type="InterPro" id="IPR038657">
    <property type="entry name" value="Ribosomal_bL19_sf"/>
</dbReference>
<dbReference type="Pfam" id="PF01245">
    <property type="entry name" value="Ribosomal_L19"/>
    <property type="match status" value="1"/>
</dbReference>
<dbReference type="HAMAP" id="MF_00402">
    <property type="entry name" value="Ribosomal_bL19"/>
    <property type="match status" value="1"/>
</dbReference>
<dbReference type="AlphaFoldDB" id="A0A015SUB0"/>
<dbReference type="GO" id="GO:0003735">
    <property type="term" value="F:structural constituent of ribosome"/>
    <property type="evidence" value="ECO:0007669"/>
    <property type="project" value="InterPro"/>
</dbReference>
<dbReference type="Gene3D" id="2.30.30.790">
    <property type="match status" value="1"/>
</dbReference>
<dbReference type="PANTHER" id="PTHR15680:SF9">
    <property type="entry name" value="LARGE RIBOSOMAL SUBUNIT PROTEIN BL19M"/>
    <property type="match status" value="1"/>
</dbReference>
<dbReference type="PROSITE" id="PS01015">
    <property type="entry name" value="RIBOSOMAL_L19"/>
    <property type="match status" value="1"/>
</dbReference>
<dbReference type="FunFam" id="2.30.30.790:FF:000001">
    <property type="entry name" value="50S ribosomal protein L19"/>
    <property type="match status" value="1"/>
</dbReference>
<accession>A0A015SUB0</accession>
<name>A0A015SUB0_BACFG</name>
<keyword evidence="2 5" id="KW-0689">Ribosomal protein</keyword>
<evidence type="ECO:0000313" key="7">
    <source>
        <dbReference type="EMBL" id="EXY75739.1"/>
    </source>
</evidence>
<sequence length="117" mass="13127">MDLIKIAEEAFATGKQHPSFKAGDTVTVAYRIIEGNKERVQLYRGVVIKIAGHGEKKRFTVRKMSGTVGVERIFPIESPAIDSIEVNKVGKVRRAKLYYLRALTGKKARIKEKRVNG</sequence>
<evidence type="ECO:0000313" key="8">
    <source>
        <dbReference type="Proteomes" id="UP000020529"/>
    </source>
</evidence>
<evidence type="ECO:0000256" key="2">
    <source>
        <dbReference type="ARBA" id="ARBA00022980"/>
    </source>
</evidence>
<proteinExistence type="inferred from homology"/>